<feature type="domain" description="Protein kinase" evidence="1">
    <location>
        <begin position="61"/>
        <end position="353"/>
    </location>
</feature>
<dbReference type="AlphaFoldDB" id="A0A6C0LTN0"/>
<dbReference type="InterPro" id="IPR017441">
    <property type="entry name" value="Protein_kinase_ATP_BS"/>
</dbReference>
<dbReference type="EMBL" id="MN740562">
    <property type="protein sequence ID" value="QHU33773.1"/>
    <property type="molecule type" value="Genomic_DNA"/>
</dbReference>
<reference evidence="2" key="1">
    <citation type="journal article" date="2020" name="Nature">
        <title>Giant virus diversity and host interactions through global metagenomics.</title>
        <authorList>
            <person name="Schulz F."/>
            <person name="Roux S."/>
            <person name="Paez-Espino D."/>
            <person name="Jungbluth S."/>
            <person name="Walsh D.A."/>
            <person name="Denef V.J."/>
            <person name="McMahon K.D."/>
            <person name="Konstantinidis K.T."/>
            <person name="Eloe-Fadrosh E.A."/>
            <person name="Kyrpides N.C."/>
            <person name="Woyke T."/>
        </authorList>
    </citation>
    <scope>NUCLEOTIDE SEQUENCE</scope>
    <source>
        <strain evidence="2">GVMAG-S-1016704-121</strain>
    </source>
</reference>
<evidence type="ECO:0000313" key="2">
    <source>
        <dbReference type="EMBL" id="QHU33773.1"/>
    </source>
</evidence>
<evidence type="ECO:0000259" key="1">
    <source>
        <dbReference type="PROSITE" id="PS50011"/>
    </source>
</evidence>
<dbReference type="InterPro" id="IPR000719">
    <property type="entry name" value="Prot_kinase_dom"/>
</dbReference>
<proteinExistence type="predicted"/>
<dbReference type="SUPFAM" id="SSF56112">
    <property type="entry name" value="Protein kinase-like (PK-like)"/>
    <property type="match status" value="1"/>
</dbReference>
<accession>A0A6C0LTN0</accession>
<dbReference type="PROSITE" id="PS50011">
    <property type="entry name" value="PROTEIN_KINASE_DOM"/>
    <property type="match status" value="1"/>
</dbReference>
<dbReference type="GO" id="GO:0005524">
    <property type="term" value="F:ATP binding"/>
    <property type="evidence" value="ECO:0007669"/>
    <property type="project" value="InterPro"/>
</dbReference>
<dbReference type="GO" id="GO:0004672">
    <property type="term" value="F:protein kinase activity"/>
    <property type="evidence" value="ECO:0007669"/>
    <property type="project" value="InterPro"/>
</dbReference>
<organism evidence="2">
    <name type="scientific">viral metagenome</name>
    <dbReference type="NCBI Taxonomy" id="1070528"/>
    <lineage>
        <taxon>unclassified sequences</taxon>
        <taxon>metagenomes</taxon>
        <taxon>organismal metagenomes</taxon>
    </lineage>
</organism>
<dbReference type="PROSITE" id="PS00107">
    <property type="entry name" value="PROTEIN_KINASE_ATP"/>
    <property type="match status" value="1"/>
</dbReference>
<protein>
    <recommendedName>
        <fullName evidence="1">Protein kinase domain-containing protein</fullName>
    </recommendedName>
</protein>
<dbReference type="InterPro" id="IPR011009">
    <property type="entry name" value="Kinase-like_dom_sf"/>
</dbReference>
<name>A0A6C0LTN0_9ZZZZ</name>
<sequence>MEKEESLVSGMSGNNNLPTIKEMKSAADVCAKSLFQFIATQVNESGDYELIDTVSGARTMFALTTNLGVGSYGAVYGMEGGPFDNYVLKLFTDIKEEEQLSSHVAEAAAGIIFGNDRQVSVSVHPNIPMMTIRFEDGDCSAMISERYDMDLFKLLLSFNDYPLRRAELYRNYEMITYTVGRMYWIMVHSGFICLDRRPPNILVKMNGDKIKDIRLSDMDLGLCCTIYGSIARHALGKHYIKAIDKKKREIHRIPWSTYTTAPGTIEVPDNISGVQCTLNDTHLDMIIELQSAFTLIPLGIYPQRKMEYILRYFEDIFNNPRNPDDEKIRKIMDNDFMRTMMLFPEKLNEPPAF</sequence>